<reference evidence="1" key="1">
    <citation type="submission" date="2021-03" db="EMBL/GenBank/DDBJ databases">
        <title>Draft genome sequence of rust myrtle Austropuccinia psidii MF-1, a brazilian biotype.</title>
        <authorList>
            <person name="Quecine M.C."/>
            <person name="Pachon D.M.R."/>
            <person name="Bonatelli M.L."/>
            <person name="Correr F.H."/>
            <person name="Franceschini L.M."/>
            <person name="Leite T.F."/>
            <person name="Margarido G.R.A."/>
            <person name="Almeida C.A."/>
            <person name="Ferrarezi J.A."/>
            <person name="Labate C.A."/>
        </authorList>
    </citation>
    <scope>NUCLEOTIDE SEQUENCE</scope>
    <source>
        <strain evidence="1">MF-1</strain>
    </source>
</reference>
<dbReference type="AlphaFoldDB" id="A0A9Q3HNI6"/>
<protein>
    <submittedName>
        <fullName evidence="1">Uncharacterized protein</fullName>
    </submittedName>
</protein>
<accession>A0A9Q3HNI6</accession>
<gene>
    <name evidence="1" type="ORF">O181_049124</name>
</gene>
<comment type="caution">
    <text evidence="1">The sequence shown here is derived from an EMBL/GenBank/DDBJ whole genome shotgun (WGS) entry which is preliminary data.</text>
</comment>
<evidence type="ECO:0000313" key="1">
    <source>
        <dbReference type="EMBL" id="MBW0509409.1"/>
    </source>
</evidence>
<keyword evidence="2" id="KW-1185">Reference proteome</keyword>
<name>A0A9Q3HNI6_9BASI</name>
<proteinExistence type="predicted"/>
<evidence type="ECO:0000313" key="2">
    <source>
        <dbReference type="Proteomes" id="UP000765509"/>
    </source>
</evidence>
<sequence>MEASTIAVEPVQKQGLNQKRLVKSASNKYGNNGTYWKKKKNANTNEEYSNYSKVKGSSKIKKYFSKIISKKKKKTSQVHWDFQCPGAQPTIAEEINPTKIQNSITQPGVEPTNQNLKSKFIRGRINSNSRTFGPRPSNKKVTFYGIGNEYQHRIHW</sequence>
<dbReference type="EMBL" id="AVOT02020929">
    <property type="protein sequence ID" value="MBW0509409.1"/>
    <property type="molecule type" value="Genomic_DNA"/>
</dbReference>
<organism evidence="1 2">
    <name type="scientific">Austropuccinia psidii MF-1</name>
    <dbReference type="NCBI Taxonomy" id="1389203"/>
    <lineage>
        <taxon>Eukaryota</taxon>
        <taxon>Fungi</taxon>
        <taxon>Dikarya</taxon>
        <taxon>Basidiomycota</taxon>
        <taxon>Pucciniomycotina</taxon>
        <taxon>Pucciniomycetes</taxon>
        <taxon>Pucciniales</taxon>
        <taxon>Sphaerophragmiaceae</taxon>
        <taxon>Austropuccinia</taxon>
    </lineage>
</organism>
<dbReference type="Proteomes" id="UP000765509">
    <property type="component" value="Unassembled WGS sequence"/>
</dbReference>